<protein>
    <recommendedName>
        <fullName evidence="4">FAD/NAD(P)-binding domain-containing protein</fullName>
    </recommendedName>
</protein>
<dbReference type="SUPFAM" id="SSF51905">
    <property type="entry name" value="FAD/NAD(P)-binding domain"/>
    <property type="match status" value="1"/>
</dbReference>
<evidence type="ECO:0000313" key="3">
    <source>
        <dbReference type="Proteomes" id="UP001465976"/>
    </source>
</evidence>
<evidence type="ECO:0008006" key="4">
    <source>
        <dbReference type="Google" id="ProtNLM"/>
    </source>
</evidence>
<dbReference type="InterPro" id="IPR050982">
    <property type="entry name" value="Auxin_biosynth/cation_transpt"/>
</dbReference>
<evidence type="ECO:0000313" key="2">
    <source>
        <dbReference type="EMBL" id="KAL0570066.1"/>
    </source>
</evidence>
<keyword evidence="3" id="KW-1185">Reference proteome</keyword>
<dbReference type="PANTHER" id="PTHR43539:SF68">
    <property type="entry name" value="FLAVIN-BINDING MONOOXYGENASE-LIKE PROTEIN (AFU_ORTHOLOGUE AFUA_4G09220)"/>
    <property type="match status" value="1"/>
</dbReference>
<dbReference type="Proteomes" id="UP001465976">
    <property type="component" value="Unassembled WGS sequence"/>
</dbReference>
<dbReference type="Gene3D" id="3.50.50.60">
    <property type="entry name" value="FAD/NAD(P)-binding domain"/>
    <property type="match status" value="1"/>
</dbReference>
<accession>A0ABR3F4C0</accession>
<evidence type="ECO:0000256" key="1">
    <source>
        <dbReference type="ARBA" id="ARBA00023002"/>
    </source>
</evidence>
<comment type="caution">
    <text evidence="2">The sequence shown here is derived from an EMBL/GenBank/DDBJ whole genome shotgun (WGS) entry which is preliminary data.</text>
</comment>
<organism evidence="2 3">
    <name type="scientific">Marasmius crinis-equi</name>
    <dbReference type="NCBI Taxonomy" id="585013"/>
    <lineage>
        <taxon>Eukaryota</taxon>
        <taxon>Fungi</taxon>
        <taxon>Dikarya</taxon>
        <taxon>Basidiomycota</taxon>
        <taxon>Agaricomycotina</taxon>
        <taxon>Agaricomycetes</taxon>
        <taxon>Agaricomycetidae</taxon>
        <taxon>Agaricales</taxon>
        <taxon>Marasmiineae</taxon>
        <taxon>Marasmiaceae</taxon>
        <taxon>Marasmius</taxon>
    </lineage>
</organism>
<sequence>MPTPFPLPTYDHLRVQSSSLHVDVSKITAGWFSSFAKYVTSNDANSVADLFAVESYWRDTLVLIWDFRTFIGQHKIEQFLSDRLEFIFDFKVGKIGIGMGIGRLIPQSDGSWRCHCMYTNLEDLQDFPEQIGPLRNAEPSHGVWTEERRKSAAFEDTEPVALIMGGGQSGLEIGARLKMLGISHLIVEKTPRVGDNWRNRYEALCLHDPVFYTPAAKLAGWLESYAEIMELNVRTSTTVTNASFIEQTKDWKVTVQFADGKERIFQRIKHFVFCTGVASGVPNMPSYPGMDAFKGEILHSFHHK</sequence>
<reference evidence="2 3" key="1">
    <citation type="submission" date="2024-02" db="EMBL/GenBank/DDBJ databases">
        <title>A draft genome for the cacao thread blight pathogen Marasmius crinis-equi.</title>
        <authorList>
            <person name="Cohen S.P."/>
            <person name="Baruah I.K."/>
            <person name="Amoako-Attah I."/>
            <person name="Bukari Y."/>
            <person name="Meinhardt L.W."/>
            <person name="Bailey B.A."/>
        </authorList>
    </citation>
    <scope>NUCLEOTIDE SEQUENCE [LARGE SCALE GENOMIC DNA]</scope>
    <source>
        <strain evidence="2 3">GH-76</strain>
    </source>
</reference>
<dbReference type="EMBL" id="JBAHYK010001000">
    <property type="protein sequence ID" value="KAL0570066.1"/>
    <property type="molecule type" value="Genomic_DNA"/>
</dbReference>
<dbReference type="InterPro" id="IPR036188">
    <property type="entry name" value="FAD/NAD-bd_sf"/>
</dbReference>
<gene>
    <name evidence="2" type="ORF">V5O48_011896</name>
</gene>
<proteinExistence type="predicted"/>
<name>A0ABR3F4C0_9AGAR</name>
<dbReference type="PANTHER" id="PTHR43539">
    <property type="entry name" value="FLAVIN-BINDING MONOOXYGENASE-LIKE PROTEIN (AFU_ORTHOLOGUE AFUA_4G09220)"/>
    <property type="match status" value="1"/>
</dbReference>
<keyword evidence="1" id="KW-0560">Oxidoreductase</keyword>